<dbReference type="HOGENOM" id="CLU_2441047_0_0_1"/>
<gene>
    <name evidence="1" type="ORF">GLAREA_02074</name>
</gene>
<dbReference type="RefSeq" id="XP_008087481.1">
    <property type="nucleotide sequence ID" value="XM_008089290.1"/>
</dbReference>
<reference evidence="1 2" key="1">
    <citation type="journal article" date="2013" name="BMC Genomics">
        <title>Genomics-driven discovery of the pneumocandin biosynthetic gene cluster in the fungus Glarea lozoyensis.</title>
        <authorList>
            <person name="Chen L."/>
            <person name="Yue Q."/>
            <person name="Zhang X."/>
            <person name="Xiang M."/>
            <person name="Wang C."/>
            <person name="Li S."/>
            <person name="Che Y."/>
            <person name="Ortiz-Lopez F.J."/>
            <person name="Bills G.F."/>
            <person name="Liu X."/>
            <person name="An Z."/>
        </authorList>
    </citation>
    <scope>NUCLEOTIDE SEQUENCE [LARGE SCALE GENOMIC DNA]</scope>
    <source>
        <strain evidence="2">ATCC 20868 / MF5171</strain>
    </source>
</reference>
<dbReference type="GeneID" id="19461132"/>
<sequence length="90" mass="10523">MQPRLVERHVRDGLEVELELGRFDDAADSSVDLLTWQAVRPWKHKIPRDDNKCPEYLSSQFESFEDILRVDPLQSAWKLARPPSLYARST</sequence>
<organism evidence="1 2">
    <name type="scientific">Glarea lozoyensis (strain ATCC 20868 / MF5171)</name>
    <dbReference type="NCBI Taxonomy" id="1116229"/>
    <lineage>
        <taxon>Eukaryota</taxon>
        <taxon>Fungi</taxon>
        <taxon>Dikarya</taxon>
        <taxon>Ascomycota</taxon>
        <taxon>Pezizomycotina</taxon>
        <taxon>Leotiomycetes</taxon>
        <taxon>Helotiales</taxon>
        <taxon>Helotiaceae</taxon>
        <taxon>Glarea</taxon>
    </lineage>
</organism>
<name>S3CI50_GLAL2</name>
<dbReference type="Proteomes" id="UP000016922">
    <property type="component" value="Unassembled WGS sequence"/>
</dbReference>
<protein>
    <submittedName>
        <fullName evidence="1">Uncharacterized protein</fullName>
    </submittedName>
</protein>
<accession>S3CI50</accession>
<evidence type="ECO:0000313" key="1">
    <source>
        <dbReference type="EMBL" id="EPE26162.1"/>
    </source>
</evidence>
<evidence type="ECO:0000313" key="2">
    <source>
        <dbReference type="Proteomes" id="UP000016922"/>
    </source>
</evidence>
<dbReference type="KEGG" id="glz:GLAREA_02074"/>
<proteinExistence type="predicted"/>
<dbReference type="AlphaFoldDB" id="S3CI50"/>
<keyword evidence="2" id="KW-1185">Reference proteome</keyword>
<dbReference type="EMBL" id="KE145371">
    <property type="protein sequence ID" value="EPE26162.1"/>
    <property type="molecule type" value="Genomic_DNA"/>
</dbReference>